<dbReference type="PANTHER" id="PTHR38600:SF2">
    <property type="entry name" value="SLL0088 PROTEIN"/>
    <property type="match status" value="1"/>
</dbReference>
<dbReference type="InterPro" id="IPR036388">
    <property type="entry name" value="WH-like_DNA-bd_sf"/>
</dbReference>
<dbReference type="CDD" id="cd00090">
    <property type="entry name" value="HTH_ARSR"/>
    <property type="match status" value="1"/>
</dbReference>
<protein>
    <submittedName>
        <fullName evidence="3">DNA-binding transcriptional ArsR family regulator</fullName>
    </submittedName>
</protein>
<comment type="caution">
    <text evidence="3">The sequence shown here is derived from an EMBL/GenBank/DDBJ whole genome shotgun (WGS) entry which is preliminary data.</text>
</comment>
<dbReference type="EMBL" id="JAUSTW010000003">
    <property type="protein sequence ID" value="MDQ0199201.1"/>
    <property type="molecule type" value="Genomic_DNA"/>
</dbReference>
<evidence type="ECO:0000313" key="3">
    <source>
        <dbReference type="EMBL" id="MDQ0199201.1"/>
    </source>
</evidence>
<reference evidence="3 4" key="1">
    <citation type="submission" date="2023-07" db="EMBL/GenBank/DDBJ databases">
        <title>Genomic Encyclopedia of Type Strains, Phase IV (KMG-IV): sequencing the most valuable type-strain genomes for metagenomic binning, comparative biology and taxonomic classification.</title>
        <authorList>
            <person name="Goeker M."/>
        </authorList>
    </citation>
    <scope>NUCLEOTIDE SEQUENCE [LARGE SCALE GENOMIC DNA]</scope>
    <source>
        <strain evidence="3 4">DSM 27594</strain>
    </source>
</reference>
<keyword evidence="1 3" id="KW-0238">DNA-binding</keyword>
<dbReference type="SMART" id="SM00418">
    <property type="entry name" value="HTH_ARSR"/>
    <property type="match status" value="1"/>
</dbReference>
<dbReference type="SUPFAM" id="SSF46785">
    <property type="entry name" value="Winged helix' DNA-binding domain"/>
    <property type="match status" value="1"/>
</dbReference>
<dbReference type="PROSITE" id="PS50987">
    <property type="entry name" value="HTH_ARSR_2"/>
    <property type="match status" value="1"/>
</dbReference>
<proteinExistence type="predicted"/>
<sequence>MTINSEHIIFNHMVKYNDDKILNEVFSVLSDPTRREIINQLARGEMTVMKLAEPFEMSLPAISKHLKVLVKAGLISQRKEGRYRYYYLNPASVDYASQWLTDLRKYWASQLTCLEKYLNNNPKKE</sequence>
<dbReference type="PRINTS" id="PR00778">
    <property type="entry name" value="HTHARSR"/>
</dbReference>
<dbReference type="Proteomes" id="UP001224122">
    <property type="component" value="Unassembled WGS sequence"/>
</dbReference>
<evidence type="ECO:0000313" key="4">
    <source>
        <dbReference type="Proteomes" id="UP001224122"/>
    </source>
</evidence>
<organism evidence="3 4">
    <name type="scientific">Neobacillus ginsengisoli</name>
    <dbReference type="NCBI Taxonomy" id="904295"/>
    <lineage>
        <taxon>Bacteria</taxon>
        <taxon>Bacillati</taxon>
        <taxon>Bacillota</taxon>
        <taxon>Bacilli</taxon>
        <taxon>Bacillales</taxon>
        <taxon>Bacillaceae</taxon>
        <taxon>Neobacillus</taxon>
    </lineage>
</organism>
<dbReference type="Pfam" id="PF01022">
    <property type="entry name" value="HTH_5"/>
    <property type="match status" value="1"/>
</dbReference>
<dbReference type="InterPro" id="IPR011991">
    <property type="entry name" value="ArsR-like_HTH"/>
</dbReference>
<evidence type="ECO:0000256" key="1">
    <source>
        <dbReference type="ARBA" id="ARBA00023125"/>
    </source>
</evidence>
<evidence type="ECO:0000259" key="2">
    <source>
        <dbReference type="PROSITE" id="PS50987"/>
    </source>
</evidence>
<gene>
    <name evidence="3" type="ORF">J2S10_002359</name>
</gene>
<dbReference type="Gene3D" id="1.10.10.10">
    <property type="entry name" value="Winged helix-like DNA-binding domain superfamily/Winged helix DNA-binding domain"/>
    <property type="match status" value="1"/>
</dbReference>
<accession>A0ABT9XV63</accession>
<dbReference type="InterPro" id="IPR036390">
    <property type="entry name" value="WH_DNA-bd_sf"/>
</dbReference>
<dbReference type="PANTHER" id="PTHR38600">
    <property type="entry name" value="TRANSCRIPTIONAL REGULATORY PROTEIN"/>
    <property type="match status" value="1"/>
</dbReference>
<dbReference type="NCBIfam" id="NF033788">
    <property type="entry name" value="HTH_metalloreg"/>
    <property type="match status" value="1"/>
</dbReference>
<dbReference type="InterPro" id="IPR001845">
    <property type="entry name" value="HTH_ArsR_DNA-bd_dom"/>
</dbReference>
<keyword evidence="4" id="KW-1185">Reference proteome</keyword>
<dbReference type="RefSeq" id="WP_307407855.1">
    <property type="nucleotide sequence ID" value="NZ_JAUSTW010000003.1"/>
</dbReference>
<feature type="domain" description="HTH arsR-type" evidence="2">
    <location>
        <begin position="14"/>
        <end position="108"/>
    </location>
</feature>
<dbReference type="GO" id="GO:0003677">
    <property type="term" value="F:DNA binding"/>
    <property type="evidence" value="ECO:0007669"/>
    <property type="project" value="UniProtKB-KW"/>
</dbReference>
<name>A0ABT9XV63_9BACI</name>